<evidence type="ECO:0000313" key="2">
    <source>
        <dbReference type="EMBL" id="EPR11730.1"/>
    </source>
</evidence>
<protein>
    <submittedName>
        <fullName evidence="2">Uncharacterized protein</fullName>
    </submittedName>
</protein>
<comment type="caution">
    <text evidence="2">The sequence shown here is derived from an EMBL/GenBank/DDBJ whole genome shotgun (WGS) entry which is preliminary data.</text>
</comment>
<accession>U4R2F5</accession>
<evidence type="ECO:0000256" key="1">
    <source>
        <dbReference type="SAM" id="MobiDB-lite"/>
    </source>
</evidence>
<proteinExistence type="predicted"/>
<dbReference type="EMBL" id="ATAY01000034">
    <property type="protein sequence ID" value="EPR11730.1"/>
    <property type="molecule type" value="Genomic_DNA"/>
</dbReference>
<feature type="compositionally biased region" description="Basic and acidic residues" evidence="1">
    <location>
        <begin position="23"/>
        <end position="39"/>
    </location>
</feature>
<name>U4R2F5_9FIRM</name>
<sequence>MNKGTFLVTPSVIEECLGESFDASEKKHPEHDKTQKTWK</sequence>
<gene>
    <name evidence="2" type="ORF">L323_10865</name>
</gene>
<evidence type="ECO:0000313" key="3">
    <source>
        <dbReference type="Proteomes" id="UP000016860"/>
    </source>
</evidence>
<reference evidence="2 3" key="1">
    <citation type="journal article" date="2013" name="Genome Announc.">
        <title>Draft Genome Sequence of the Cellulolytic Bacterium Clostridium papyrosolvens C7 (ATCC 700395).</title>
        <authorList>
            <person name="Zepeda V."/>
            <person name="Dassa B."/>
            <person name="Borovok I."/>
            <person name="Lamed R."/>
            <person name="Bayer E.A."/>
            <person name="Cate J.H."/>
        </authorList>
    </citation>
    <scope>NUCLEOTIDE SEQUENCE [LARGE SCALE GENOMIC DNA]</scope>
    <source>
        <strain evidence="2 3">C7</strain>
    </source>
</reference>
<dbReference type="PATRIC" id="fig|1330534.3.peg.2168"/>
<dbReference type="Proteomes" id="UP000016860">
    <property type="component" value="Unassembled WGS sequence"/>
</dbReference>
<organism evidence="2 3">
    <name type="scientific">Ruminiclostridium papyrosolvens C7</name>
    <dbReference type="NCBI Taxonomy" id="1330534"/>
    <lineage>
        <taxon>Bacteria</taxon>
        <taxon>Bacillati</taxon>
        <taxon>Bacillota</taxon>
        <taxon>Clostridia</taxon>
        <taxon>Eubacteriales</taxon>
        <taxon>Oscillospiraceae</taxon>
        <taxon>Ruminiclostridium</taxon>
    </lineage>
</organism>
<feature type="region of interest" description="Disordered" evidence="1">
    <location>
        <begin position="19"/>
        <end position="39"/>
    </location>
</feature>
<dbReference type="AlphaFoldDB" id="U4R2F5"/>